<accession>A0A0E4C9H5</accession>
<reference evidence="2 3" key="1">
    <citation type="submission" date="2015-03" db="EMBL/GenBank/DDBJ databases">
        <authorList>
            <person name="Murphy D."/>
        </authorList>
    </citation>
    <scope>NUCLEOTIDE SEQUENCE [LARGE SCALE GENOMIC DNA]</scope>
    <source>
        <strain evidence="2 3">OL-4</strain>
    </source>
</reference>
<protein>
    <submittedName>
        <fullName evidence="2">Putative stage IV sporulation YqfD</fullName>
    </submittedName>
</protein>
<sequence length="409" mass="46302">MANRFFDQIGGVMTLRLKGKNPERLINMALSRGIYIWDIKWRTENLQLRVRTSGFKALQSLAEENEFIIEVVSQEGWPFYKRIIKGRLGFLGGAAFFFITLYLMSSFVWFIQLSGNKEVNAQKILTSAARHGMYRGAAKWNFVCNNVEQSMLRDLPQLSYVQCEVRGVKVHIKVVEKILPQEDITGPCHIIAAKDGVIDDVLVLEGQANVQAGQVVGKGDILISGIVFPPAPYSMDENTPLPNLEPYPVRARGTVKARIWYEGYGECYLKQESKVYTGRKQSALFFITPWKEICLKRHDPTQFALFKKKEKQKLLSTPLGKWGYDKRDYLEQKIKVVSYSAEEAVEVARELGVKKLSRQMQAGVKITDSHVQILSSPSDSIARVKVSVEGIEDISKAQPFNLAEMNAKN</sequence>
<dbReference type="Pfam" id="PF06898">
    <property type="entry name" value="YqfD"/>
    <property type="match status" value="1"/>
</dbReference>
<evidence type="ECO:0000256" key="1">
    <source>
        <dbReference type="SAM" id="Phobius"/>
    </source>
</evidence>
<keyword evidence="1" id="KW-0472">Membrane</keyword>
<keyword evidence="1" id="KW-0812">Transmembrane</keyword>
<feature type="transmembrane region" description="Helical" evidence="1">
    <location>
        <begin position="88"/>
        <end position="111"/>
    </location>
</feature>
<dbReference type="Proteomes" id="UP000045545">
    <property type="component" value="Unassembled WGS sequence"/>
</dbReference>
<dbReference type="PIRSF" id="PIRSF029895">
    <property type="entry name" value="SpoIV"/>
    <property type="match status" value="1"/>
</dbReference>
<dbReference type="EMBL" id="CGIH01000044">
    <property type="protein sequence ID" value="CFY00876.1"/>
    <property type="molecule type" value="Genomic_DNA"/>
</dbReference>
<evidence type="ECO:0000313" key="2">
    <source>
        <dbReference type="EMBL" id="CFY00876.1"/>
    </source>
</evidence>
<dbReference type="AlphaFoldDB" id="A0A0E4C9H5"/>
<dbReference type="OrthoDB" id="1640349at2"/>
<dbReference type="InterPro" id="IPR010690">
    <property type="entry name" value="YqfD"/>
</dbReference>
<dbReference type="NCBIfam" id="TIGR02876">
    <property type="entry name" value="spore_yqfD"/>
    <property type="match status" value="1"/>
</dbReference>
<proteinExistence type="predicted"/>
<keyword evidence="1" id="KW-1133">Transmembrane helix</keyword>
<name>A0A0E4C9H5_9FIRM</name>
<evidence type="ECO:0000313" key="3">
    <source>
        <dbReference type="Proteomes" id="UP000045545"/>
    </source>
</evidence>
<keyword evidence="3" id="KW-1185">Reference proteome</keyword>
<dbReference type="STRING" id="690567.2105"/>
<dbReference type="RefSeq" id="WP_046499568.1">
    <property type="nucleotide sequence ID" value="NZ_CGIH01000044.1"/>
</dbReference>
<gene>
    <name evidence="2" type="ORF">2105</name>
</gene>
<organism evidence="2 3">
    <name type="scientific">Syntrophomonas zehnderi OL-4</name>
    <dbReference type="NCBI Taxonomy" id="690567"/>
    <lineage>
        <taxon>Bacteria</taxon>
        <taxon>Bacillati</taxon>
        <taxon>Bacillota</taxon>
        <taxon>Clostridia</taxon>
        <taxon>Eubacteriales</taxon>
        <taxon>Syntrophomonadaceae</taxon>
        <taxon>Syntrophomonas</taxon>
    </lineage>
</organism>